<sequence length="488" mass="52253">MATYQHGVYNQEQATSLTTPIRSSAALQVIFGTAPVHLADDPTKAANTLKLCYSFAECQAAVGYSDDFKNFTLCQSIDANFRVFNNAPIVLVNVLDPGNSKHTKNNGEESCAVTNGQAVYKKPYVLLHTMVVKKDSSPLEADVDYTAAHDDDGNVVITLISETAKEAESLMVSSTSLNPAGVTKEDVVGGVDTGTGKETGLELVRQIYPKLGLTPGLLLAPGWSHDPVVAAALQAKTGKINGNFDCNTYLDIAADSTGATVYTAVKTAKEKLGASSNHAAVFWPKGAVGEKIYCLSAMAAAETAATDAANGDVPYESPSNKDLKITATVLDDGTEVALDQEQANLLNGQGVITAINANGFKLWGNNTAAYPSTTDPKDRWLAVRRFFDWDGNNFILTYFQKVDKPGNKRLIQSIVDSQNIIGNGYVARDYCAGYRLEFHAEENPITDLLDGKLTTHTYLAPYIPAEKIVNIREYDTAALEAALTGGGE</sequence>
<name>A0AAW6CIU7_FLAPL</name>
<evidence type="ECO:0000313" key="2">
    <source>
        <dbReference type="Proteomes" id="UP001211173"/>
    </source>
</evidence>
<evidence type="ECO:0000313" key="1">
    <source>
        <dbReference type="EMBL" id="MDB7934493.1"/>
    </source>
</evidence>
<reference evidence="1" key="1">
    <citation type="submission" date="2023-01" db="EMBL/GenBank/DDBJ databases">
        <title>Human gut microbiome strain richness.</title>
        <authorList>
            <person name="Chen-Liaw A."/>
        </authorList>
    </citation>
    <scope>NUCLEOTIDE SEQUENCE</scope>
    <source>
        <strain evidence="1">1001287st1_F4_1001285I_161205</strain>
    </source>
</reference>
<dbReference type="RefSeq" id="WP_024724673.1">
    <property type="nucleotide sequence ID" value="NZ_BAABZG010000001.1"/>
</dbReference>
<comment type="caution">
    <text evidence="1">The sequence shown here is derived from an EMBL/GenBank/DDBJ whole genome shotgun (WGS) entry which is preliminary data.</text>
</comment>
<dbReference type="Proteomes" id="UP001211173">
    <property type="component" value="Unassembled WGS sequence"/>
</dbReference>
<dbReference type="PANTHER" id="PTHR35861">
    <property type="match status" value="1"/>
</dbReference>
<dbReference type="AlphaFoldDB" id="A0AAW6CIU7"/>
<proteinExistence type="predicted"/>
<gene>
    <name evidence="1" type="ORF">PNE06_15520</name>
</gene>
<dbReference type="InterPro" id="IPR052042">
    <property type="entry name" value="Tail_sheath_structural"/>
</dbReference>
<organism evidence="1 2">
    <name type="scientific">Flavonifractor plautii</name>
    <name type="common">Fusobacterium plautii</name>
    <dbReference type="NCBI Taxonomy" id="292800"/>
    <lineage>
        <taxon>Bacteria</taxon>
        <taxon>Bacillati</taxon>
        <taxon>Bacillota</taxon>
        <taxon>Clostridia</taxon>
        <taxon>Eubacteriales</taxon>
        <taxon>Oscillospiraceae</taxon>
        <taxon>Flavonifractor</taxon>
    </lineage>
</organism>
<accession>A0AAW6CIU7</accession>
<dbReference type="PANTHER" id="PTHR35861:SF2">
    <property type="entry name" value="FELS-2 PROPHAGE PROTEIN"/>
    <property type="match status" value="1"/>
</dbReference>
<protein>
    <submittedName>
        <fullName evidence="1">Phage tail sheath family protein</fullName>
    </submittedName>
</protein>
<dbReference type="EMBL" id="JAQLWV010000025">
    <property type="protein sequence ID" value="MDB7934493.1"/>
    <property type="molecule type" value="Genomic_DNA"/>
</dbReference>